<dbReference type="InterPro" id="IPR017441">
    <property type="entry name" value="Protein_kinase_ATP_BS"/>
</dbReference>
<dbReference type="OrthoDB" id="192887at2759"/>
<keyword evidence="5 9" id="KW-0418">Kinase</keyword>
<name>A0A388KX17_CHABU</name>
<feature type="binding site" evidence="7">
    <location>
        <position position="62"/>
    </location>
    <ligand>
        <name>ATP</name>
        <dbReference type="ChEBI" id="CHEBI:30616"/>
    </ligand>
</feature>
<evidence type="ECO:0000313" key="11">
    <source>
        <dbReference type="EMBL" id="GBG74604.1"/>
    </source>
</evidence>
<evidence type="ECO:0000256" key="7">
    <source>
        <dbReference type="PROSITE-ProRule" id="PRU10141"/>
    </source>
</evidence>
<dbReference type="PROSITE" id="PS01351">
    <property type="entry name" value="MAPK"/>
    <property type="match status" value="1"/>
</dbReference>
<dbReference type="Gene3D" id="1.10.510.10">
    <property type="entry name" value="Transferase(Phosphotransferase) domain 1"/>
    <property type="match status" value="1"/>
</dbReference>
<feature type="domain" description="Protein kinase" evidence="10">
    <location>
        <begin position="32"/>
        <end position="318"/>
    </location>
</feature>
<dbReference type="InterPro" id="IPR050117">
    <property type="entry name" value="MAPK"/>
</dbReference>
<sequence>MATKVDPPEGTCPPGKHQFMMWRSLFEIDTKYLPIKPIGKGAYGVVCSARNTETGEKIAIKKISNAFENATDARRTLREIRLLRHLYHENIIAVKDIMKPVGRYTFNDVYIVYELMDTDLHQIIRSSQPLTDDHCQYFIYQLLRGLKYVHSANVLHRDLKPSNILLNATCDLKICDFGLARTGSEKGFMTEYVVTRWYRAPELLLSCEEYTSAIDVWSVGCIFAELLGRKPLFPGKDYIHQLKLIIGMIGSPSEEDLHFISSQKARSYIRSLPFTSRVSIARLFPRSNALAINLIDRMLVFDPRRRITVQEALEHPYLAMLHDPALEPTAPTLFEFEFEEEDLKEEVLREKVYVEMLHYHPEAANEEG</sequence>
<dbReference type="InterPro" id="IPR008271">
    <property type="entry name" value="Ser/Thr_kinase_AS"/>
</dbReference>
<comment type="cofactor">
    <cofactor evidence="9">
        <name>Mg(2+)</name>
        <dbReference type="ChEBI" id="CHEBI:18420"/>
    </cofactor>
</comment>
<comment type="similarity">
    <text evidence="9">Belongs to the protein kinase superfamily. Ser/Thr protein kinase family. MAP kinase subfamily.</text>
</comment>
<evidence type="ECO:0000256" key="4">
    <source>
        <dbReference type="ARBA" id="ARBA00022741"/>
    </source>
</evidence>
<dbReference type="Gene3D" id="3.30.200.20">
    <property type="entry name" value="Phosphorylase Kinase, domain 1"/>
    <property type="match status" value="1"/>
</dbReference>
<dbReference type="AlphaFoldDB" id="A0A388KX17"/>
<protein>
    <recommendedName>
        <fullName evidence="9">Mitogen-activated protein kinase</fullName>
        <ecNumber evidence="9">2.7.11.24</ecNumber>
    </recommendedName>
</protein>
<dbReference type="OMA" id="NANCDLC"/>
<evidence type="ECO:0000256" key="9">
    <source>
        <dbReference type="RuleBase" id="RU361165"/>
    </source>
</evidence>
<comment type="activity regulation">
    <text evidence="9">Activated by threonine and tyrosine phosphorylation.</text>
</comment>
<comment type="catalytic activity">
    <reaction evidence="9">
        <text>L-threonyl-[protein] + ATP = O-phospho-L-threonyl-[protein] + ADP + H(+)</text>
        <dbReference type="Rhea" id="RHEA:46608"/>
        <dbReference type="Rhea" id="RHEA-COMP:11060"/>
        <dbReference type="Rhea" id="RHEA-COMP:11605"/>
        <dbReference type="ChEBI" id="CHEBI:15378"/>
        <dbReference type="ChEBI" id="CHEBI:30013"/>
        <dbReference type="ChEBI" id="CHEBI:30616"/>
        <dbReference type="ChEBI" id="CHEBI:61977"/>
        <dbReference type="ChEBI" id="CHEBI:456216"/>
        <dbReference type="EC" id="2.7.11.24"/>
    </reaction>
</comment>
<evidence type="ECO:0000256" key="1">
    <source>
        <dbReference type="ARBA" id="ARBA00008832"/>
    </source>
</evidence>
<organism evidence="11 12">
    <name type="scientific">Chara braunii</name>
    <name type="common">Braun's stonewort</name>
    <dbReference type="NCBI Taxonomy" id="69332"/>
    <lineage>
        <taxon>Eukaryota</taxon>
        <taxon>Viridiplantae</taxon>
        <taxon>Streptophyta</taxon>
        <taxon>Charophyceae</taxon>
        <taxon>Charales</taxon>
        <taxon>Characeae</taxon>
        <taxon>Chara</taxon>
    </lineage>
</organism>
<dbReference type="PROSITE" id="PS00108">
    <property type="entry name" value="PROTEIN_KINASE_ST"/>
    <property type="match status" value="1"/>
</dbReference>
<dbReference type="EC" id="2.7.11.24" evidence="9"/>
<dbReference type="InterPro" id="IPR000719">
    <property type="entry name" value="Prot_kinase_dom"/>
</dbReference>
<keyword evidence="12" id="KW-1185">Reference proteome</keyword>
<dbReference type="InterPro" id="IPR003527">
    <property type="entry name" value="MAP_kinase_CS"/>
</dbReference>
<keyword evidence="4 7" id="KW-0547">Nucleotide-binding</keyword>
<dbReference type="Pfam" id="PF00069">
    <property type="entry name" value="Pkinase"/>
    <property type="match status" value="1"/>
</dbReference>
<dbReference type="InterPro" id="IPR011009">
    <property type="entry name" value="Kinase-like_dom_sf"/>
</dbReference>
<evidence type="ECO:0000256" key="8">
    <source>
        <dbReference type="RuleBase" id="RU000304"/>
    </source>
</evidence>
<keyword evidence="6 7" id="KW-0067">ATP-binding</keyword>
<dbReference type="FunFam" id="3.30.200.20:FF:000046">
    <property type="entry name" value="Mitogen-activated protein kinase"/>
    <property type="match status" value="1"/>
</dbReference>
<dbReference type="PANTHER" id="PTHR24055">
    <property type="entry name" value="MITOGEN-ACTIVATED PROTEIN KINASE"/>
    <property type="match status" value="1"/>
</dbReference>
<comment type="similarity">
    <text evidence="1">Belongs to the protein kinase superfamily. CMGC Ser/Thr protein kinase family. MAP kinase subfamily.</text>
</comment>
<evidence type="ECO:0000259" key="10">
    <source>
        <dbReference type="PROSITE" id="PS50011"/>
    </source>
</evidence>
<evidence type="ECO:0000256" key="2">
    <source>
        <dbReference type="ARBA" id="ARBA00022527"/>
    </source>
</evidence>
<dbReference type="STRING" id="69332.A0A388KX17"/>
<dbReference type="GO" id="GO:0005524">
    <property type="term" value="F:ATP binding"/>
    <property type="evidence" value="ECO:0007669"/>
    <property type="project" value="UniProtKB-UniRule"/>
</dbReference>
<proteinExistence type="inferred from homology"/>
<dbReference type="Proteomes" id="UP000265515">
    <property type="component" value="Unassembled WGS sequence"/>
</dbReference>
<evidence type="ECO:0000313" key="12">
    <source>
        <dbReference type="Proteomes" id="UP000265515"/>
    </source>
</evidence>
<dbReference type="PROSITE" id="PS00107">
    <property type="entry name" value="PROTEIN_KINASE_ATP"/>
    <property type="match status" value="1"/>
</dbReference>
<dbReference type="GO" id="GO:0004707">
    <property type="term" value="F:MAP kinase activity"/>
    <property type="evidence" value="ECO:0007669"/>
    <property type="project" value="UniProtKB-EC"/>
</dbReference>
<keyword evidence="9" id="KW-0460">Magnesium</keyword>
<evidence type="ECO:0000256" key="5">
    <source>
        <dbReference type="ARBA" id="ARBA00022777"/>
    </source>
</evidence>
<comment type="caution">
    <text evidence="11">The sequence shown here is derived from an EMBL/GenBank/DDBJ whole genome shotgun (WGS) entry which is preliminary data.</text>
</comment>
<dbReference type="SUPFAM" id="SSF56112">
    <property type="entry name" value="Protein kinase-like (PK-like)"/>
    <property type="match status" value="1"/>
</dbReference>
<dbReference type="FunFam" id="1.10.510.10:FF:000013">
    <property type="entry name" value="Mitogen-activated protein kinase"/>
    <property type="match status" value="1"/>
</dbReference>
<evidence type="ECO:0000256" key="6">
    <source>
        <dbReference type="ARBA" id="ARBA00022840"/>
    </source>
</evidence>
<reference evidence="11 12" key="1">
    <citation type="journal article" date="2018" name="Cell">
        <title>The Chara Genome: Secondary Complexity and Implications for Plant Terrestrialization.</title>
        <authorList>
            <person name="Nishiyama T."/>
            <person name="Sakayama H."/>
            <person name="Vries J.D."/>
            <person name="Buschmann H."/>
            <person name="Saint-Marcoux D."/>
            <person name="Ullrich K.K."/>
            <person name="Haas F.B."/>
            <person name="Vanderstraeten L."/>
            <person name="Becker D."/>
            <person name="Lang D."/>
            <person name="Vosolsobe S."/>
            <person name="Rombauts S."/>
            <person name="Wilhelmsson P.K.I."/>
            <person name="Janitza P."/>
            <person name="Kern R."/>
            <person name="Heyl A."/>
            <person name="Rumpler F."/>
            <person name="Villalobos L.I.A.C."/>
            <person name="Clay J.M."/>
            <person name="Skokan R."/>
            <person name="Toyoda A."/>
            <person name="Suzuki Y."/>
            <person name="Kagoshima H."/>
            <person name="Schijlen E."/>
            <person name="Tajeshwar N."/>
            <person name="Catarino B."/>
            <person name="Hetherington A.J."/>
            <person name="Saltykova A."/>
            <person name="Bonnot C."/>
            <person name="Breuninger H."/>
            <person name="Symeonidi A."/>
            <person name="Radhakrishnan G.V."/>
            <person name="Van Nieuwerburgh F."/>
            <person name="Deforce D."/>
            <person name="Chang C."/>
            <person name="Karol K.G."/>
            <person name="Hedrich R."/>
            <person name="Ulvskov P."/>
            <person name="Glockner G."/>
            <person name="Delwiche C.F."/>
            <person name="Petrasek J."/>
            <person name="Van de Peer Y."/>
            <person name="Friml J."/>
            <person name="Beilby M."/>
            <person name="Dolan L."/>
            <person name="Kohara Y."/>
            <person name="Sugano S."/>
            <person name="Fujiyama A."/>
            <person name="Delaux P.-M."/>
            <person name="Quint M."/>
            <person name="TheiBen G."/>
            <person name="Hagemann M."/>
            <person name="Harholt J."/>
            <person name="Dunand C."/>
            <person name="Zachgo S."/>
            <person name="Langdale J."/>
            <person name="Maumus F."/>
            <person name="Straeten D.V.D."/>
            <person name="Gould S.B."/>
            <person name="Rensing S.A."/>
        </authorList>
    </citation>
    <scope>NUCLEOTIDE SEQUENCE [LARGE SCALE GENOMIC DNA]</scope>
    <source>
        <strain evidence="11 12">S276</strain>
    </source>
</reference>
<accession>A0A388KX17</accession>
<keyword evidence="3 9" id="KW-0808">Transferase</keyword>
<dbReference type="PROSITE" id="PS50011">
    <property type="entry name" value="PROTEIN_KINASE_DOM"/>
    <property type="match status" value="1"/>
</dbReference>
<dbReference type="EMBL" id="BFEA01000206">
    <property type="protein sequence ID" value="GBG74604.1"/>
    <property type="molecule type" value="Genomic_DNA"/>
</dbReference>
<keyword evidence="2 8" id="KW-0723">Serine/threonine-protein kinase</keyword>
<evidence type="ECO:0000256" key="3">
    <source>
        <dbReference type="ARBA" id="ARBA00022679"/>
    </source>
</evidence>
<gene>
    <name evidence="11" type="ORF">CBR_g19012</name>
</gene>
<dbReference type="SMART" id="SM00220">
    <property type="entry name" value="S_TKc"/>
    <property type="match status" value="1"/>
</dbReference>
<dbReference type="Gramene" id="GBG74604">
    <property type="protein sequence ID" value="GBG74604"/>
    <property type="gene ID" value="CBR_g19012"/>
</dbReference>